<dbReference type="EMBL" id="JACGWJ010000003">
    <property type="protein sequence ID" value="KAL0431185.1"/>
    <property type="molecule type" value="Genomic_DNA"/>
</dbReference>
<reference evidence="7" key="1">
    <citation type="submission" date="2020-06" db="EMBL/GenBank/DDBJ databases">
        <authorList>
            <person name="Li T."/>
            <person name="Hu X."/>
            <person name="Zhang T."/>
            <person name="Song X."/>
            <person name="Zhang H."/>
            <person name="Dai N."/>
            <person name="Sheng W."/>
            <person name="Hou X."/>
            <person name="Wei L."/>
        </authorList>
    </citation>
    <scope>NUCLEOTIDE SEQUENCE</scope>
    <source>
        <strain evidence="7">G02</strain>
        <tissue evidence="7">Leaf</tissue>
    </source>
</reference>
<dbReference type="SUPFAM" id="SSF57850">
    <property type="entry name" value="RING/U-box"/>
    <property type="match status" value="1"/>
</dbReference>
<keyword evidence="1" id="KW-0479">Metal-binding</keyword>
<evidence type="ECO:0000259" key="6">
    <source>
        <dbReference type="PROSITE" id="PS51292"/>
    </source>
</evidence>
<sequence length="293" mass="32181">MEKERSSETSVVCEDFSSPTANVDPVDDSSCESIDRESGLATCRVCQCTEPDRKGNIALRFLGISPPSSDIINGKEEVSSKFKVSLTNVGNNSQNRSELMRSEFIEFISPKGEVFVCTADVEFGFDNNEDNLSELGCACKSDLALAHYACALKWFINHGSIICEICGHVAKNIRSEDFKKVLVSLKEYEALRERIVSGEPNHARHQNPEAVAPIRRQRLSEISLWFNPHNNIAALSLVVSEQPSTSNVVMEEVSNVRTTITEWAVEGIVILLATGLLTGALAWLIAPHVGKLA</sequence>
<dbReference type="GO" id="GO:0008270">
    <property type="term" value="F:zinc ion binding"/>
    <property type="evidence" value="ECO:0007669"/>
    <property type="project" value="UniProtKB-KW"/>
</dbReference>
<keyword evidence="5" id="KW-1133">Transmembrane helix</keyword>
<comment type="caution">
    <text evidence="7">The sequence shown here is derived from an EMBL/GenBank/DDBJ whole genome shotgun (WGS) entry which is preliminary data.</text>
</comment>
<feature type="region of interest" description="Disordered" evidence="4">
    <location>
        <begin position="1"/>
        <end position="29"/>
    </location>
</feature>
<dbReference type="SMART" id="SM00744">
    <property type="entry name" value="RINGv"/>
    <property type="match status" value="1"/>
</dbReference>
<reference evidence="7" key="2">
    <citation type="journal article" date="2024" name="Plant">
        <title>Genomic evolution and insights into agronomic trait innovations of Sesamum species.</title>
        <authorList>
            <person name="Miao H."/>
            <person name="Wang L."/>
            <person name="Qu L."/>
            <person name="Liu H."/>
            <person name="Sun Y."/>
            <person name="Le M."/>
            <person name="Wang Q."/>
            <person name="Wei S."/>
            <person name="Zheng Y."/>
            <person name="Lin W."/>
            <person name="Duan Y."/>
            <person name="Cao H."/>
            <person name="Xiong S."/>
            <person name="Wang X."/>
            <person name="Wei L."/>
            <person name="Li C."/>
            <person name="Ma Q."/>
            <person name="Ju M."/>
            <person name="Zhao R."/>
            <person name="Li G."/>
            <person name="Mu C."/>
            <person name="Tian Q."/>
            <person name="Mei H."/>
            <person name="Zhang T."/>
            <person name="Gao T."/>
            <person name="Zhang H."/>
        </authorList>
    </citation>
    <scope>NUCLEOTIDE SEQUENCE</scope>
    <source>
        <strain evidence="7">G02</strain>
    </source>
</reference>
<dbReference type="InterPro" id="IPR013083">
    <property type="entry name" value="Znf_RING/FYVE/PHD"/>
</dbReference>
<proteinExistence type="predicted"/>
<keyword evidence="5" id="KW-0472">Membrane</keyword>
<name>A0AAW2VNZ0_SESRA</name>
<evidence type="ECO:0000313" key="7">
    <source>
        <dbReference type="EMBL" id="KAL0431185.1"/>
    </source>
</evidence>
<feature type="transmembrane region" description="Helical" evidence="5">
    <location>
        <begin position="263"/>
        <end position="286"/>
    </location>
</feature>
<evidence type="ECO:0000256" key="4">
    <source>
        <dbReference type="SAM" id="MobiDB-lite"/>
    </source>
</evidence>
<dbReference type="PANTHER" id="PTHR46214">
    <property type="entry name" value="ZINC FINGER, RING-CH-TYPE"/>
    <property type="match status" value="1"/>
</dbReference>
<keyword evidence="2" id="KW-0863">Zinc-finger</keyword>
<organism evidence="7">
    <name type="scientific">Sesamum radiatum</name>
    <name type="common">Black benniseed</name>
    <dbReference type="NCBI Taxonomy" id="300843"/>
    <lineage>
        <taxon>Eukaryota</taxon>
        <taxon>Viridiplantae</taxon>
        <taxon>Streptophyta</taxon>
        <taxon>Embryophyta</taxon>
        <taxon>Tracheophyta</taxon>
        <taxon>Spermatophyta</taxon>
        <taxon>Magnoliopsida</taxon>
        <taxon>eudicotyledons</taxon>
        <taxon>Gunneridae</taxon>
        <taxon>Pentapetalae</taxon>
        <taxon>asterids</taxon>
        <taxon>lamiids</taxon>
        <taxon>Lamiales</taxon>
        <taxon>Pedaliaceae</taxon>
        <taxon>Sesamum</taxon>
    </lineage>
</organism>
<protein>
    <recommendedName>
        <fullName evidence="6">RING-CH-type domain-containing protein</fullName>
    </recommendedName>
</protein>
<dbReference type="PROSITE" id="PS51292">
    <property type="entry name" value="ZF_RING_CH"/>
    <property type="match status" value="1"/>
</dbReference>
<accession>A0AAW2VNZ0</accession>
<dbReference type="Gene3D" id="3.30.40.10">
    <property type="entry name" value="Zinc/RING finger domain, C3HC4 (zinc finger)"/>
    <property type="match status" value="1"/>
</dbReference>
<keyword evidence="5" id="KW-0812">Transmembrane</keyword>
<dbReference type="PANTHER" id="PTHR46214:SF12">
    <property type="entry name" value="RING_FYVE_PHD ZINC FINGER SUPERFAMILY PROTEIN"/>
    <property type="match status" value="1"/>
</dbReference>
<dbReference type="AlphaFoldDB" id="A0AAW2VNZ0"/>
<evidence type="ECO:0000256" key="3">
    <source>
        <dbReference type="ARBA" id="ARBA00022833"/>
    </source>
</evidence>
<feature type="domain" description="RING-CH-type" evidence="6">
    <location>
        <begin position="106"/>
        <end position="173"/>
    </location>
</feature>
<keyword evidence="3" id="KW-0862">Zinc</keyword>
<dbReference type="InterPro" id="IPR011016">
    <property type="entry name" value="Znf_RING-CH"/>
</dbReference>
<evidence type="ECO:0000256" key="2">
    <source>
        <dbReference type="ARBA" id="ARBA00022771"/>
    </source>
</evidence>
<dbReference type="Pfam" id="PF12906">
    <property type="entry name" value="RINGv"/>
    <property type="match status" value="1"/>
</dbReference>
<gene>
    <name evidence="7" type="ORF">Sradi_0744500</name>
</gene>
<evidence type="ECO:0000256" key="1">
    <source>
        <dbReference type="ARBA" id="ARBA00022723"/>
    </source>
</evidence>
<evidence type="ECO:0000256" key="5">
    <source>
        <dbReference type="SAM" id="Phobius"/>
    </source>
</evidence>